<dbReference type="EMBL" id="SJFN01000046">
    <property type="protein sequence ID" value="TBW33287.1"/>
    <property type="molecule type" value="Genomic_DNA"/>
</dbReference>
<dbReference type="RefSeq" id="WP_131311546.1">
    <property type="nucleotide sequence ID" value="NZ_SJFN01000046.1"/>
</dbReference>
<feature type="domain" description="PTS EIIA type-2" evidence="1">
    <location>
        <begin position="8"/>
        <end position="156"/>
    </location>
</feature>
<keyword evidence="2" id="KW-0813">Transport</keyword>
<proteinExistence type="predicted"/>
<evidence type="ECO:0000259" key="1">
    <source>
        <dbReference type="PROSITE" id="PS51094"/>
    </source>
</evidence>
<reference evidence="2 3" key="1">
    <citation type="submission" date="2019-02" db="EMBL/GenBank/DDBJ databases">
        <title>Siculibacillus lacustris gen. nov., sp. nov., a new rosette-forming bacterium isolated from a freshwater crater lake (Lake St. Ana, Romania).</title>
        <authorList>
            <person name="Felfoldi T."/>
            <person name="Marton Z."/>
            <person name="Szabo A."/>
            <person name="Mentes A."/>
            <person name="Boka K."/>
            <person name="Marialigeti K."/>
            <person name="Mathe I."/>
            <person name="Koncz M."/>
            <person name="Schumann P."/>
            <person name="Toth E."/>
        </authorList>
    </citation>
    <scope>NUCLEOTIDE SEQUENCE [LARGE SCALE GENOMIC DNA]</scope>
    <source>
        <strain evidence="2 3">SA-279</strain>
    </source>
</reference>
<protein>
    <submittedName>
        <fullName evidence="2">PTS sugar transporter subunit IIA</fullName>
    </submittedName>
</protein>
<dbReference type="PANTHER" id="PTHR47738:SF3">
    <property type="entry name" value="PHOSPHOTRANSFERASE SYSTEM MANNITOL_FRUCTOSE-SPECIFIC IIA DOMAIN CONTAINING PROTEIN"/>
    <property type="match status" value="1"/>
</dbReference>
<evidence type="ECO:0000313" key="2">
    <source>
        <dbReference type="EMBL" id="TBW33287.1"/>
    </source>
</evidence>
<dbReference type="CDD" id="cd00211">
    <property type="entry name" value="PTS_IIA_fru"/>
    <property type="match status" value="1"/>
</dbReference>
<keyword evidence="3" id="KW-1185">Reference proteome</keyword>
<keyword evidence="2" id="KW-0762">Sugar transport</keyword>
<accession>A0A4V6MYY8</accession>
<gene>
    <name evidence="2" type="ORF">EYW49_20765</name>
</gene>
<name>A0A4V6MYY8_9HYPH</name>
<dbReference type="InterPro" id="IPR051541">
    <property type="entry name" value="PTS_SugarTrans_NitroReg"/>
</dbReference>
<dbReference type="PROSITE" id="PS51094">
    <property type="entry name" value="PTS_EIIA_TYPE_2"/>
    <property type="match status" value="1"/>
</dbReference>
<dbReference type="InterPro" id="IPR002178">
    <property type="entry name" value="PTS_EIIA_type-2_dom"/>
</dbReference>
<dbReference type="OrthoDB" id="370976at2"/>
<dbReference type="SUPFAM" id="SSF55804">
    <property type="entry name" value="Phoshotransferase/anion transport protein"/>
    <property type="match status" value="1"/>
</dbReference>
<dbReference type="Pfam" id="PF00359">
    <property type="entry name" value="PTS_EIIA_2"/>
    <property type="match status" value="1"/>
</dbReference>
<comment type="caution">
    <text evidence="2">The sequence shown here is derived from an EMBL/GenBank/DDBJ whole genome shotgun (WGS) entry which is preliminary data.</text>
</comment>
<dbReference type="PANTHER" id="PTHR47738">
    <property type="entry name" value="PTS SYSTEM FRUCTOSE-LIKE EIIA COMPONENT-RELATED"/>
    <property type="match status" value="1"/>
</dbReference>
<sequence>MSTSLFGRYLDPRAICPRVTASDSAEVITLLAERLRMIGSVKESYARAVIDREATMPTGLPLADDVAVAVPHTDPEHVVTPALAMATLATPVAFKSMEDPDRDLAVTVVFALALRDKNEQIEMLQTIAATLQDAPIMRRIAEAATVAEILAALETKKT</sequence>
<dbReference type="Proteomes" id="UP000292781">
    <property type="component" value="Unassembled WGS sequence"/>
</dbReference>
<dbReference type="AlphaFoldDB" id="A0A4V6MYY8"/>
<dbReference type="Gene3D" id="3.40.930.10">
    <property type="entry name" value="Mannitol-specific EII, Chain A"/>
    <property type="match status" value="1"/>
</dbReference>
<evidence type="ECO:0000313" key="3">
    <source>
        <dbReference type="Proteomes" id="UP000292781"/>
    </source>
</evidence>
<dbReference type="InterPro" id="IPR016152">
    <property type="entry name" value="PTrfase/Anion_transptr"/>
</dbReference>
<organism evidence="2 3">
    <name type="scientific">Siculibacillus lacustris</name>
    <dbReference type="NCBI Taxonomy" id="1549641"/>
    <lineage>
        <taxon>Bacteria</taxon>
        <taxon>Pseudomonadati</taxon>
        <taxon>Pseudomonadota</taxon>
        <taxon>Alphaproteobacteria</taxon>
        <taxon>Hyphomicrobiales</taxon>
        <taxon>Ancalomicrobiaceae</taxon>
        <taxon>Siculibacillus</taxon>
    </lineage>
</organism>